<accession>A0A2T0BPB2</accession>
<dbReference type="Pfam" id="PF13439">
    <property type="entry name" value="Glyco_transf_4"/>
    <property type="match status" value="1"/>
</dbReference>
<dbReference type="RefSeq" id="WP_158255889.1">
    <property type="nucleotide sequence ID" value="NZ_PVXP01000013.1"/>
</dbReference>
<dbReference type="SUPFAM" id="SSF53756">
    <property type="entry name" value="UDP-Glycosyltransferase/glycogen phosphorylase"/>
    <property type="match status" value="1"/>
</dbReference>
<keyword evidence="4" id="KW-1185">Reference proteome</keyword>
<organism evidence="3 4">
    <name type="scientific">Clostridium luticellarii</name>
    <dbReference type="NCBI Taxonomy" id="1691940"/>
    <lineage>
        <taxon>Bacteria</taxon>
        <taxon>Bacillati</taxon>
        <taxon>Bacillota</taxon>
        <taxon>Clostridia</taxon>
        <taxon>Eubacteriales</taxon>
        <taxon>Clostridiaceae</taxon>
        <taxon>Clostridium</taxon>
    </lineage>
</organism>
<dbReference type="OrthoDB" id="9806653at2"/>
<dbReference type="Gene3D" id="3.40.50.2000">
    <property type="entry name" value="Glycogen Phosphorylase B"/>
    <property type="match status" value="2"/>
</dbReference>
<dbReference type="InterPro" id="IPR028098">
    <property type="entry name" value="Glyco_trans_4-like_N"/>
</dbReference>
<dbReference type="InterPro" id="IPR001296">
    <property type="entry name" value="Glyco_trans_1"/>
</dbReference>
<dbReference type="GO" id="GO:0016757">
    <property type="term" value="F:glycosyltransferase activity"/>
    <property type="evidence" value="ECO:0007669"/>
    <property type="project" value="UniProtKB-KW"/>
</dbReference>
<keyword evidence="3" id="KW-0328">Glycosyltransferase</keyword>
<proteinExistence type="predicted"/>
<dbReference type="PANTHER" id="PTHR45947:SF3">
    <property type="entry name" value="SULFOQUINOVOSYL TRANSFERASE SQD2"/>
    <property type="match status" value="1"/>
</dbReference>
<sequence>MKKIRILHIAQSNGGVLEYLKMLIKYMDTEKFEFYLLASKEYEEERKNFEEIGCKLDTIVMVREISPNLDLKSIIAIRRYIKKVNPDIIHLHSSKAGALGRIASMFLSIPVVYNAHGWAFDMDVSNKKKLIYAYVEKMLANFTDVIVNISDHEKSNQLKYNIKPKKYTEVIYNGIDLRRYKIKYNIKKIKSELNIPFNAFVVGMVGRISAQKSPESFIQIANSLKKKLDCCYFILVGGGELRDKVEQLICKYGLRNNLLITGWTDEVPKYISLFDVGILTSKWEGFGLVLAEYMASKKPVVAFNSGGIHDVVKNNYNGLLINYGDIDGFCDAIIKIKTNNKLKDKLVNNGYKSANEKFNAERVAREHEKLYLELINV</sequence>
<evidence type="ECO:0000259" key="1">
    <source>
        <dbReference type="Pfam" id="PF00534"/>
    </source>
</evidence>
<dbReference type="AlphaFoldDB" id="A0A2T0BPB2"/>
<reference evidence="3 4" key="1">
    <citation type="submission" date="2018-03" db="EMBL/GenBank/DDBJ databases">
        <title>Genome sequence of Clostridium luticellarii DSM 29923.</title>
        <authorList>
            <person name="Poehlein A."/>
            <person name="Daniel R."/>
        </authorList>
    </citation>
    <scope>NUCLEOTIDE SEQUENCE [LARGE SCALE GENOMIC DNA]</scope>
    <source>
        <strain evidence="3 4">DSM 29923</strain>
    </source>
</reference>
<keyword evidence="3" id="KW-0808">Transferase</keyword>
<dbReference type="PANTHER" id="PTHR45947">
    <property type="entry name" value="SULFOQUINOVOSYL TRANSFERASE SQD2"/>
    <property type="match status" value="1"/>
</dbReference>
<protein>
    <submittedName>
        <fullName evidence="3">Putative glycosyltransferase EpsD</fullName>
        <ecNumber evidence="3">2.4.-.-</ecNumber>
    </submittedName>
</protein>
<dbReference type="InterPro" id="IPR050194">
    <property type="entry name" value="Glycosyltransferase_grp1"/>
</dbReference>
<evidence type="ECO:0000313" key="4">
    <source>
        <dbReference type="Proteomes" id="UP000237798"/>
    </source>
</evidence>
<evidence type="ECO:0000313" key="3">
    <source>
        <dbReference type="EMBL" id="PRR85662.1"/>
    </source>
</evidence>
<dbReference type="CDD" id="cd03808">
    <property type="entry name" value="GT4_CapM-like"/>
    <property type="match status" value="1"/>
</dbReference>
<dbReference type="Proteomes" id="UP000237798">
    <property type="component" value="Unassembled WGS sequence"/>
</dbReference>
<gene>
    <name evidence="3" type="primary">epsD</name>
    <name evidence="3" type="ORF">CLLU_12880</name>
</gene>
<comment type="caution">
    <text evidence="3">The sequence shown here is derived from an EMBL/GenBank/DDBJ whole genome shotgun (WGS) entry which is preliminary data.</text>
</comment>
<name>A0A2T0BPB2_9CLOT</name>
<feature type="domain" description="Glycosyl transferase family 1" evidence="1">
    <location>
        <begin position="186"/>
        <end position="352"/>
    </location>
</feature>
<dbReference type="EC" id="2.4.-.-" evidence="3"/>
<feature type="domain" description="Glycosyltransferase subfamily 4-like N-terminal" evidence="2">
    <location>
        <begin position="14"/>
        <end position="179"/>
    </location>
</feature>
<dbReference type="EMBL" id="PVXP01000013">
    <property type="protein sequence ID" value="PRR85662.1"/>
    <property type="molecule type" value="Genomic_DNA"/>
</dbReference>
<dbReference type="Pfam" id="PF00534">
    <property type="entry name" value="Glycos_transf_1"/>
    <property type="match status" value="1"/>
</dbReference>
<evidence type="ECO:0000259" key="2">
    <source>
        <dbReference type="Pfam" id="PF13439"/>
    </source>
</evidence>